<evidence type="ECO:0000313" key="1">
    <source>
        <dbReference type="EMBL" id="KKK95713.1"/>
    </source>
</evidence>
<sequence length="65" mass="7572">MKHSIKEVKKHEYTLILSAGELKALNDLIWITDMSNMNSDEKAVAEDIYKVFQEYKDILSQEVLI</sequence>
<protein>
    <submittedName>
        <fullName evidence="1">Uncharacterized protein</fullName>
    </submittedName>
</protein>
<reference evidence="1" key="1">
    <citation type="journal article" date="2015" name="Nature">
        <title>Complex archaea that bridge the gap between prokaryotes and eukaryotes.</title>
        <authorList>
            <person name="Spang A."/>
            <person name="Saw J.H."/>
            <person name="Jorgensen S.L."/>
            <person name="Zaremba-Niedzwiedzka K."/>
            <person name="Martijn J."/>
            <person name="Lind A.E."/>
            <person name="van Eijk R."/>
            <person name="Schleper C."/>
            <person name="Guy L."/>
            <person name="Ettema T.J."/>
        </authorList>
    </citation>
    <scope>NUCLEOTIDE SEQUENCE</scope>
</reference>
<name>A0A0F8ZPD6_9ZZZZ</name>
<accession>A0A0F8ZPD6</accession>
<proteinExistence type="predicted"/>
<comment type="caution">
    <text evidence="1">The sequence shown here is derived from an EMBL/GenBank/DDBJ whole genome shotgun (WGS) entry which is preliminary data.</text>
</comment>
<gene>
    <name evidence="1" type="ORF">LCGC14_2670040</name>
</gene>
<dbReference type="EMBL" id="LAZR01046791">
    <property type="protein sequence ID" value="KKK95713.1"/>
    <property type="molecule type" value="Genomic_DNA"/>
</dbReference>
<dbReference type="AlphaFoldDB" id="A0A0F8ZPD6"/>
<organism evidence="1">
    <name type="scientific">marine sediment metagenome</name>
    <dbReference type="NCBI Taxonomy" id="412755"/>
    <lineage>
        <taxon>unclassified sequences</taxon>
        <taxon>metagenomes</taxon>
        <taxon>ecological metagenomes</taxon>
    </lineage>
</organism>